<keyword evidence="2" id="KW-1185">Reference proteome</keyword>
<proteinExistence type="predicted"/>
<evidence type="ECO:0000313" key="1">
    <source>
        <dbReference type="EMBL" id="KAJ8939367.1"/>
    </source>
</evidence>
<dbReference type="EMBL" id="JAPWTK010000493">
    <property type="protein sequence ID" value="KAJ8939367.1"/>
    <property type="molecule type" value="Genomic_DNA"/>
</dbReference>
<evidence type="ECO:0008006" key="3">
    <source>
        <dbReference type="Google" id="ProtNLM"/>
    </source>
</evidence>
<comment type="caution">
    <text evidence="1">The sequence shown here is derived from an EMBL/GenBank/DDBJ whole genome shotgun (WGS) entry which is preliminary data.</text>
</comment>
<protein>
    <recommendedName>
        <fullName evidence="3">ZAD domain-containing protein</fullName>
    </recommendedName>
</protein>
<evidence type="ECO:0000313" key="2">
    <source>
        <dbReference type="Proteomes" id="UP001162162"/>
    </source>
</evidence>
<organism evidence="1 2">
    <name type="scientific">Aromia moschata</name>
    <dbReference type="NCBI Taxonomy" id="1265417"/>
    <lineage>
        <taxon>Eukaryota</taxon>
        <taxon>Metazoa</taxon>
        <taxon>Ecdysozoa</taxon>
        <taxon>Arthropoda</taxon>
        <taxon>Hexapoda</taxon>
        <taxon>Insecta</taxon>
        <taxon>Pterygota</taxon>
        <taxon>Neoptera</taxon>
        <taxon>Endopterygota</taxon>
        <taxon>Coleoptera</taxon>
        <taxon>Polyphaga</taxon>
        <taxon>Cucujiformia</taxon>
        <taxon>Chrysomeloidea</taxon>
        <taxon>Cerambycidae</taxon>
        <taxon>Cerambycinae</taxon>
        <taxon>Callichromatini</taxon>
        <taxon>Aromia</taxon>
    </lineage>
</organism>
<sequence>MMDIPINEEKPAICKLCFVCCDDFAKINNEIRKKLEFILINQVFLANEDSVCNNCLENLEKCYKFKLYYAKDCVKPLYRGDNDNLDSNICHLNKNEGHNNVNMLRNQPECKLCSRSIEHGNTFQK</sequence>
<dbReference type="Proteomes" id="UP001162162">
    <property type="component" value="Unassembled WGS sequence"/>
</dbReference>
<accession>A0AAV8XLG2</accession>
<reference evidence="1" key="1">
    <citation type="journal article" date="2023" name="Insect Mol. Biol.">
        <title>Genome sequencing provides insights into the evolution of gene families encoding plant cell wall-degrading enzymes in longhorned beetles.</title>
        <authorList>
            <person name="Shin N.R."/>
            <person name="Okamura Y."/>
            <person name="Kirsch R."/>
            <person name="Pauchet Y."/>
        </authorList>
    </citation>
    <scope>NUCLEOTIDE SEQUENCE</scope>
    <source>
        <strain evidence="1">AMC_N1</strain>
    </source>
</reference>
<dbReference type="AlphaFoldDB" id="A0AAV8XLG2"/>
<name>A0AAV8XLG2_9CUCU</name>
<gene>
    <name evidence="1" type="ORF">NQ318_012048</name>
</gene>